<organism evidence="1 2">
    <name type="scientific">Holothuria leucospilota</name>
    <name type="common">Black long sea cucumber</name>
    <name type="synonym">Mertensiothuria leucospilota</name>
    <dbReference type="NCBI Taxonomy" id="206669"/>
    <lineage>
        <taxon>Eukaryota</taxon>
        <taxon>Metazoa</taxon>
        <taxon>Echinodermata</taxon>
        <taxon>Eleutherozoa</taxon>
        <taxon>Echinozoa</taxon>
        <taxon>Holothuroidea</taxon>
        <taxon>Aspidochirotacea</taxon>
        <taxon>Aspidochirotida</taxon>
        <taxon>Holothuriidae</taxon>
        <taxon>Holothuria</taxon>
    </lineage>
</organism>
<dbReference type="EMBL" id="JAIZAY010000006">
    <property type="protein sequence ID" value="KAJ8040066.1"/>
    <property type="molecule type" value="Genomic_DNA"/>
</dbReference>
<name>A0A9Q1HCB9_HOLLE</name>
<gene>
    <name evidence="1" type="ORF">HOLleu_14258</name>
</gene>
<evidence type="ECO:0000313" key="2">
    <source>
        <dbReference type="Proteomes" id="UP001152320"/>
    </source>
</evidence>
<comment type="caution">
    <text evidence="1">The sequence shown here is derived from an EMBL/GenBank/DDBJ whole genome shotgun (WGS) entry which is preliminary data.</text>
</comment>
<proteinExistence type="predicted"/>
<dbReference type="Proteomes" id="UP001152320">
    <property type="component" value="Chromosome 6"/>
</dbReference>
<evidence type="ECO:0000313" key="1">
    <source>
        <dbReference type="EMBL" id="KAJ8040066.1"/>
    </source>
</evidence>
<reference evidence="1" key="1">
    <citation type="submission" date="2021-10" db="EMBL/GenBank/DDBJ databases">
        <title>Tropical sea cucumber genome reveals ecological adaptation and Cuvierian tubules defense mechanism.</title>
        <authorList>
            <person name="Chen T."/>
        </authorList>
    </citation>
    <scope>NUCLEOTIDE SEQUENCE</scope>
    <source>
        <strain evidence="1">Nanhai2018</strain>
        <tissue evidence="1">Muscle</tissue>
    </source>
</reference>
<dbReference type="AlphaFoldDB" id="A0A9Q1HCB9"/>
<sequence length="56" mass="6283">MEVGLLPLGQLPLDLPPVTKMMKKRYVTREKQKKAKFLFPTGTAPVQREVGSSKRG</sequence>
<keyword evidence="2" id="KW-1185">Reference proteome</keyword>
<protein>
    <submittedName>
        <fullName evidence="1">Uncharacterized protein</fullName>
    </submittedName>
</protein>
<accession>A0A9Q1HCB9</accession>